<evidence type="ECO:0000313" key="8">
    <source>
        <dbReference type="RefSeq" id="XP_036361833.1"/>
    </source>
</evidence>
<evidence type="ECO:0000313" key="6">
    <source>
        <dbReference type="RefSeq" id="XP_029641074.1"/>
    </source>
</evidence>
<dbReference type="InterPro" id="IPR001849">
    <property type="entry name" value="PH_domain"/>
</dbReference>
<proteinExistence type="predicted"/>
<dbReference type="InterPro" id="IPR036034">
    <property type="entry name" value="PDZ_sf"/>
</dbReference>
<evidence type="ECO:0000256" key="1">
    <source>
        <dbReference type="SAM" id="MobiDB-lite"/>
    </source>
</evidence>
<dbReference type="InterPro" id="IPR011993">
    <property type="entry name" value="PH-like_dom_sf"/>
</dbReference>
<dbReference type="InterPro" id="IPR001478">
    <property type="entry name" value="PDZ"/>
</dbReference>
<dbReference type="Proteomes" id="UP000515154">
    <property type="component" value="Linkage group LG9"/>
</dbReference>
<organism evidence="4 5">
    <name type="scientific">Octopus sinensis</name>
    <name type="common">East Asian common octopus</name>
    <dbReference type="NCBI Taxonomy" id="2607531"/>
    <lineage>
        <taxon>Eukaryota</taxon>
        <taxon>Metazoa</taxon>
        <taxon>Spiralia</taxon>
        <taxon>Lophotrochozoa</taxon>
        <taxon>Mollusca</taxon>
        <taxon>Cephalopoda</taxon>
        <taxon>Coleoidea</taxon>
        <taxon>Octopodiformes</taxon>
        <taxon>Octopoda</taxon>
        <taxon>Incirrata</taxon>
        <taxon>Octopodidae</taxon>
        <taxon>Octopus</taxon>
    </lineage>
</organism>
<name>A0A6P7SSE8_9MOLL</name>
<dbReference type="SMART" id="SM00233">
    <property type="entry name" value="PH"/>
    <property type="match status" value="2"/>
</dbReference>
<feature type="region of interest" description="Disordered" evidence="1">
    <location>
        <begin position="282"/>
        <end position="305"/>
    </location>
</feature>
<feature type="compositionally biased region" description="Polar residues" evidence="1">
    <location>
        <begin position="402"/>
        <end position="411"/>
    </location>
</feature>
<sequence>MSDKVIRRIPTASASVIQADQRSSHIISSCIDIMDQSDVEAAMKKSESDTELLSGNVINYSLNTLTRSKKISNLEKTDEEDVVKLREKQGRGQNLASRHINQAFDYLRTYKMEPLEESTIITENEYTDLLKNETENDNCPLASNNNTSCGNTEHHSLPQSEENDSIFHTDGYQHHDIVKSSEKSPNKFLKDSNTNFTVVSNHTDSHKVKDQSVTNHENRELCHAEFQSDSPVSISPDCSVNVNENCSESLRKAGDENENKRTAVKVNSNNTSEAVLKAPTLPQEGNISDLTVESDKKTSSEQQYSKENCLNVASPLHDIKNNSEKSTTSTVGVHDARSQSKDCPIENRTAENCDNLETREDEVDLKSLPSSMSDPSVKSLLDKTPCPSYLIQGGMSLRRGGRQTNPHLNITSDDDSSDDDDSGIYAESTRNSAWICVSDDGTLSSRNESPTAARLPSISDIENAEEVVVAATAAAAAAATAAAAAATVVVADGNSTKKPDDNEVFLESKADCQVPSNHKRSESNATTVSENSFRRQFLHRNKKVVLRKDSQTEYQRFSAKFLECEETVHLMKESDEEFGLHILDSHPTIVTLVDPGSPAEKSGIRTGHILVSINNVSVLESSLEEIIKLIQQSENKVSLTVGLSNVCYSRDLEAPLMTGYMLKLGNSHLPLLKRASWRKRWFVLRKDNCLYYYKSEKEDTPLGAFPLANYCISRYLDTNKDYCFKAEKYGARTYYFMTESREDMNRWVEALQIAAHSSHRKDSWLDVTSHNVGIPALEIKRPDCSGYLYKMGMNRKVWRRRYCILKDACVYYYKNIESISAKGVAHFHGYEVDDRALPEKKYGFVVSPPEKSLRTFYFNAENETDKKRWVEALKKSIGRWIRVL</sequence>
<dbReference type="PROSITE" id="PS50003">
    <property type="entry name" value="PH_DOMAIN"/>
    <property type="match status" value="2"/>
</dbReference>
<dbReference type="RefSeq" id="XP_036361832.1">
    <property type="nucleotide sequence ID" value="XM_036505939.1"/>
</dbReference>
<gene>
    <name evidence="5 6 7 8" type="primary">LOC115215869</name>
</gene>
<feature type="domain" description="PDZ" evidence="3">
    <location>
        <begin position="567"/>
        <end position="645"/>
    </location>
</feature>
<keyword evidence="4" id="KW-1185">Reference proteome</keyword>
<feature type="domain" description="PH" evidence="2">
    <location>
        <begin position="654"/>
        <end position="756"/>
    </location>
</feature>
<reference evidence="5 6" key="1">
    <citation type="submission" date="2025-08" db="UniProtKB">
        <authorList>
            <consortium name="RefSeq"/>
        </authorList>
    </citation>
    <scope>IDENTIFICATION</scope>
</reference>
<evidence type="ECO:0000259" key="3">
    <source>
        <dbReference type="PROSITE" id="PS50106"/>
    </source>
</evidence>
<evidence type="ECO:0000259" key="2">
    <source>
        <dbReference type="PROSITE" id="PS50003"/>
    </source>
</evidence>
<dbReference type="RefSeq" id="XP_029641073.1">
    <property type="nucleotide sequence ID" value="XM_029785213.2"/>
</dbReference>
<dbReference type="Pfam" id="PF17820">
    <property type="entry name" value="PDZ_6"/>
    <property type="match status" value="1"/>
</dbReference>
<dbReference type="PROSITE" id="PS50106">
    <property type="entry name" value="PDZ"/>
    <property type="match status" value="1"/>
</dbReference>
<dbReference type="CDD" id="cd00136">
    <property type="entry name" value="PDZ_canonical"/>
    <property type="match status" value="1"/>
</dbReference>
<accession>A0A6P7SSE8</accession>
<dbReference type="KEGG" id="osn:115215869"/>
<dbReference type="RefSeq" id="XP_029641074.1">
    <property type="nucleotide sequence ID" value="XM_029785214.2"/>
</dbReference>
<feature type="domain" description="PH" evidence="2">
    <location>
        <begin position="781"/>
        <end position="878"/>
    </location>
</feature>
<dbReference type="Gene3D" id="2.30.42.10">
    <property type="match status" value="1"/>
</dbReference>
<dbReference type="PANTHER" id="PTHR47644:SF1">
    <property type="entry name" value="PDZ DOMAIN-CONTAINING PROTEIN"/>
    <property type="match status" value="1"/>
</dbReference>
<dbReference type="Gene3D" id="2.30.29.30">
    <property type="entry name" value="Pleckstrin-homology domain (PH domain)/Phosphotyrosine-binding domain (PTB)"/>
    <property type="match status" value="2"/>
</dbReference>
<dbReference type="PANTHER" id="PTHR47644">
    <property type="entry name" value="AGAP008221-PA"/>
    <property type="match status" value="1"/>
</dbReference>
<protein>
    <submittedName>
        <fullName evidence="5 6">Uncharacterized protein LOC115215869</fullName>
    </submittedName>
</protein>
<dbReference type="RefSeq" id="XP_036361833.1">
    <property type="nucleotide sequence ID" value="XM_036505940.1"/>
</dbReference>
<feature type="region of interest" description="Disordered" evidence="1">
    <location>
        <begin position="319"/>
        <end position="341"/>
    </location>
</feature>
<dbReference type="Pfam" id="PF00169">
    <property type="entry name" value="PH"/>
    <property type="match status" value="2"/>
</dbReference>
<feature type="region of interest" description="Disordered" evidence="1">
    <location>
        <begin position="357"/>
        <end position="425"/>
    </location>
</feature>
<evidence type="ECO:0000313" key="5">
    <source>
        <dbReference type="RefSeq" id="XP_029641073.1"/>
    </source>
</evidence>
<feature type="compositionally biased region" description="Acidic residues" evidence="1">
    <location>
        <begin position="412"/>
        <end position="422"/>
    </location>
</feature>
<dbReference type="InterPro" id="IPR041489">
    <property type="entry name" value="PDZ_6"/>
</dbReference>
<dbReference type="SMART" id="SM00228">
    <property type="entry name" value="PDZ"/>
    <property type="match status" value="1"/>
</dbReference>
<evidence type="ECO:0000313" key="4">
    <source>
        <dbReference type="Proteomes" id="UP000515154"/>
    </source>
</evidence>
<dbReference type="SUPFAM" id="SSF50729">
    <property type="entry name" value="PH domain-like"/>
    <property type="match status" value="2"/>
</dbReference>
<evidence type="ECO:0000313" key="7">
    <source>
        <dbReference type="RefSeq" id="XP_036361832.1"/>
    </source>
</evidence>
<dbReference type="AlphaFoldDB" id="A0A6P7SSE8"/>